<protein>
    <submittedName>
        <fullName evidence="1">Uncharacterized protein</fullName>
    </submittedName>
</protein>
<organism evidence="1">
    <name type="scientific">Myoviridae sp. cthmz15</name>
    <dbReference type="NCBI Taxonomy" id="2826684"/>
    <lineage>
        <taxon>Viruses</taxon>
        <taxon>Duplodnaviria</taxon>
        <taxon>Heunggongvirae</taxon>
        <taxon>Uroviricota</taxon>
        <taxon>Caudoviricetes</taxon>
    </lineage>
</organism>
<name>A0A8S5MI84_9CAUD</name>
<reference evidence="1" key="1">
    <citation type="journal article" date="2021" name="Proc. Natl. Acad. Sci. U.S.A.">
        <title>A Catalog of Tens of Thousands of Viruses from Human Metagenomes Reveals Hidden Associations with Chronic Diseases.</title>
        <authorList>
            <person name="Tisza M.J."/>
            <person name="Buck C.B."/>
        </authorList>
    </citation>
    <scope>NUCLEOTIDE SEQUENCE</scope>
    <source>
        <strain evidence="1">Cthmz15</strain>
    </source>
</reference>
<evidence type="ECO:0000313" key="1">
    <source>
        <dbReference type="EMBL" id="DAD81611.1"/>
    </source>
</evidence>
<accession>A0A8S5MI84</accession>
<dbReference type="EMBL" id="BK014905">
    <property type="protein sequence ID" value="DAD81611.1"/>
    <property type="molecule type" value="Genomic_DNA"/>
</dbReference>
<proteinExistence type="predicted"/>
<sequence length="204" mass="22521">MTQTVRVPLTGNILYVSGTVNGVETVWTQEEDGWWSTTAQRSTDGVYEVVLSIIYGSGQTVTDSVTLYYGLTLITDRTQSDVTNGKDKGFYNSSDLNRVGAAMAYLRDKFNDNGYDVSIQPKTDWREIDVPTDSSMTLYLQCLGTLRGVLTVPDGTPETPATMEGLTYITANNIEKILEAVDLVLNRSITFLYYSGDIYSGEVV</sequence>